<evidence type="ECO:0000313" key="1">
    <source>
        <dbReference type="EMBL" id="GAG57916.1"/>
    </source>
</evidence>
<reference evidence="1" key="1">
    <citation type="journal article" date="2014" name="Front. Microbiol.">
        <title>High frequency of phylogenetically diverse reductive dehalogenase-homologous genes in deep subseafloor sedimentary metagenomes.</title>
        <authorList>
            <person name="Kawai M."/>
            <person name="Futagami T."/>
            <person name="Toyoda A."/>
            <person name="Takaki Y."/>
            <person name="Nishi S."/>
            <person name="Hori S."/>
            <person name="Arai W."/>
            <person name="Tsubouchi T."/>
            <person name="Morono Y."/>
            <person name="Uchiyama I."/>
            <person name="Ito T."/>
            <person name="Fujiyama A."/>
            <person name="Inagaki F."/>
            <person name="Takami H."/>
        </authorList>
    </citation>
    <scope>NUCLEOTIDE SEQUENCE</scope>
    <source>
        <strain evidence="1">Expedition CK06-06</strain>
    </source>
</reference>
<protein>
    <recommendedName>
        <fullName evidence="2">PIN domain-containing protein</fullName>
    </recommendedName>
</protein>
<dbReference type="AlphaFoldDB" id="X1ACW2"/>
<comment type="caution">
    <text evidence="1">The sequence shown here is derived from an EMBL/GenBank/DDBJ whole genome shotgun (WGS) entry which is preliminary data.</text>
</comment>
<evidence type="ECO:0008006" key="2">
    <source>
        <dbReference type="Google" id="ProtNLM"/>
    </source>
</evidence>
<sequence length="219" mass="25755">MNNPTSYIGALRNDLNTIRVLMVELLASSQIIRETEERNPFLSLGTGRPPPPKVKYSWDELTPEQQTLQNEILQEYEKWFHRFNILVGKAIPKQNQIEYLNLQINQWINYRQCNNKITNRPNAIRDFNSLVDEFQNELILIENSHERNVILVPDTNALTEYPEISQYKSIIDEDSSIFIITPTVLSEIDEHKLHHPNKDYQNKCKVVIKRIKGWRNQGN</sequence>
<organism evidence="1">
    <name type="scientific">marine sediment metagenome</name>
    <dbReference type="NCBI Taxonomy" id="412755"/>
    <lineage>
        <taxon>unclassified sequences</taxon>
        <taxon>metagenomes</taxon>
        <taxon>ecological metagenomes</taxon>
    </lineage>
</organism>
<dbReference type="EMBL" id="BART01003530">
    <property type="protein sequence ID" value="GAG57916.1"/>
    <property type="molecule type" value="Genomic_DNA"/>
</dbReference>
<feature type="non-terminal residue" evidence="1">
    <location>
        <position position="219"/>
    </location>
</feature>
<accession>X1ACW2</accession>
<name>X1ACW2_9ZZZZ</name>
<gene>
    <name evidence="1" type="ORF">S01H4_09646</name>
</gene>
<proteinExistence type="predicted"/>